<evidence type="ECO:0000256" key="6">
    <source>
        <dbReference type="ARBA" id="ARBA00022989"/>
    </source>
</evidence>
<keyword evidence="4 10" id="KW-0808">Transferase</keyword>
<dbReference type="GO" id="GO:0016763">
    <property type="term" value="F:pentosyltransferase activity"/>
    <property type="evidence" value="ECO:0007669"/>
    <property type="project" value="TreeGrafter"/>
</dbReference>
<feature type="transmembrane region" description="Helical" evidence="8">
    <location>
        <begin position="85"/>
        <end position="103"/>
    </location>
</feature>
<dbReference type="AlphaFoldDB" id="A0A4R5MKN3"/>
<evidence type="ECO:0000313" key="10">
    <source>
        <dbReference type="EMBL" id="TDG36158.1"/>
    </source>
</evidence>
<sequence>MKFNSKVLKEVIGAIPFLLLFGILIIRLASIWLMGPMPQDAYYFFYAQHPALSYFDHPPAIAVLLKIFTSILGKHVYAIKLADSLLTVAISISLYQLAIKFFPNQVSKKIIILFLSTLMVSVLSLVSTPDTPLLFFWALTLIALFEAIFNNKKSYWLIAGVLMGLAFDSKYTAVFLPAGMILFLLLSTSKRKYLLSVWPWLACIIMVFVAAPVIIWNVQNHFASFAFQGAQRMHAAAAFQLQPKFVAGLIGHQLFLLIPIGLIAIFYALIQIIKKYKNSWKLMPAETVFLLCFFLPLFSVFLILSPIYWIKINWMMPAYITGIILAGNVISKKWLNVQVVISFVVHFGLLIEVLFYPFPIKSDDTWVGWKEVTEKANAIQTQQHANFIFSADNYKTTAELNLFSNEFVYGQNIIGEHALQFDFIGTDLTALNGKSAIFLDSDPQFKNNDQQVEINPNLKSYFRDVKQLQPIIISFNNKPVRKFYVYLCEGYKPKLNNQTTELRHN</sequence>
<dbReference type="EMBL" id="SJCY01000005">
    <property type="protein sequence ID" value="TDG36158.1"/>
    <property type="molecule type" value="Genomic_DNA"/>
</dbReference>
<evidence type="ECO:0000256" key="2">
    <source>
        <dbReference type="ARBA" id="ARBA00022475"/>
    </source>
</evidence>
<dbReference type="PANTHER" id="PTHR33908:SF11">
    <property type="entry name" value="MEMBRANE PROTEIN"/>
    <property type="match status" value="1"/>
</dbReference>
<protein>
    <submittedName>
        <fullName evidence="10">Glycosyltransferase family 39 protein</fullName>
    </submittedName>
</protein>
<dbReference type="GO" id="GO:0009103">
    <property type="term" value="P:lipopolysaccharide biosynthetic process"/>
    <property type="evidence" value="ECO:0007669"/>
    <property type="project" value="UniProtKB-ARBA"/>
</dbReference>
<evidence type="ECO:0000256" key="5">
    <source>
        <dbReference type="ARBA" id="ARBA00022692"/>
    </source>
</evidence>
<dbReference type="InterPro" id="IPR050297">
    <property type="entry name" value="LipidA_mod_glycosyltrf_83"/>
</dbReference>
<evidence type="ECO:0000256" key="1">
    <source>
        <dbReference type="ARBA" id="ARBA00004651"/>
    </source>
</evidence>
<evidence type="ECO:0000313" key="11">
    <source>
        <dbReference type="Proteomes" id="UP000295668"/>
    </source>
</evidence>
<evidence type="ECO:0000256" key="7">
    <source>
        <dbReference type="ARBA" id="ARBA00023136"/>
    </source>
</evidence>
<feature type="transmembrane region" description="Helical" evidence="8">
    <location>
        <begin position="250"/>
        <end position="270"/>
    </location>
</feature>
<organism evidence="10 11">
    <name type="scientific">Pedobacter changchengzhani</name>
    <dbReference type="NCBI Taxonomy" id="2529274"/>
    <lineage>
        <taxon>Bacteria</taxon>
        <taxon>Pseudomonadati</taxon>
        <taxon>Bacteroidota</taxon>
        <taxon>Sphingobacteriia</taxon>
        <taxon>Sphingobacteriales</taxon>
        <taxon>Sphingobacteriaceae</taxon>
        <taxon>Pedobacter</taxon>
    </lineage>
</organism>
<feature type="transmembrane region" description="Helical" evidence="8">
    <location>
        <begin position="282"/>
        <end position="308"/>
    </location>
</feature>
<evidence type="ECO:0000256" key="8">
    <source>
        <dbReference type="SAM" id="Phobius"/>
    </source>
</evidence>
<feature type="transmembrane region" description="Helical" evidence="8">
    <location>
        <begin position="133"/>
        <end position="149"/>
    </location>
</feature>
<evidence type="ECO:0000256" key="3">
    <source>
        <dbReference type="ARBA" id="ARBA00022676"/>
    </source>
</evidence>
<gene>
    <name evidence="10" type="ORF">EZJ43_09125</name>
</gene>
<comment type="subcellular location">
    <subcellularLocation>
        <location evidence="1">Cell membrane</location>
        <topology evidence="1">Multi-pass membrane protein</topology>
    </subcellularLocation>
</comment>
<dbReference type="InterPro" id="IPR038731">
    <property type="entry name" value="RgtA/B/C-like"/>
</dbReference>
<dbReference type="PANTHER" id="PTHR33908">
    <property type="entry name" value="MANNOSYLTRANSFERASE YKCB-RELATED"/>
    <property type="match status" value="1"/>
</dbReference>
<keyword evidence="3" id="KW-0328">Glycosyltransferase</keyword>
<feature type="transmembrane region" description="Helical" evidence="8">
    <location>
        <begin position="197"/>
        <end position="218"/>
    </location>
</feature>
<feature type="transmembrane region" description="Helical" evidence="8">
    <location>
        <begin position="155"/>
        <end position="185"/>
    </location>
</feature>
<proteinExistence type="predicted"/>
<feature type="transmembrane region" description="Helical" evidence="8">
    <location>
        <begin position="12"/>
        <end position="34"/>
    </location>
</feature>
<feature type="transmembrane region" description="Helical" evidence="8">
    <location>
        <begin position="109"/>
        <end position="126"/>
    </location>
</feature>
<keyword evidence="6 8" id="KW-1133">Transmembrane helix</keyword>
<feature type="domain" description="Glycosyltransferase RgtA/B/C/D-like" evidence="9">
    <location>
        <begin position="56"/>
        <end position="216"/>
    </location>
</feature>
<keyword evidence="7 8" id="KW-0472">Membrane</keyword>
<accession>A0A4R5MKN3</accession>
<keyword evidence="11" id="KW-1185">Reference proteome</keyword>
<comment type="caution">
    <text evidence="10">The sequence shown here is derived from an EMBL/GenBank/DDBJ whole genome shotgun (WGS) entry which is preliminary data.</text>
</comment>
<dbReference type="GO" id="GO:0005886">
    <property type="term" value="C:plasma membrane"/>
    <property type="evidence" value="ECO:0007669"/>
    <property type="project" value="UniProtKB-SubCell"/>
</dbReference>
<name>A0A4R5MKN3_9SPHI</name>
<feature type="transmembrane region" description="Helical" evidence="8">
    <location>
        <begin position="54"/>
        <end position="73"/>
    </location>
</feature>
<keyword evidence="2" id="KW-1003">Cell membrane</keyword>
<keyword evidence="5 8" id="KW-0812">Transmembrane</keyword>
<dbReference type="Pfam" id="PF13231">
    <property type="entry name" value="PMT_2"/>
    <property type="match status" value="1"/>
</dbReference>
<dbReference type="OrthoDB" id="9813729at2"/>
<dbReference type="RefSeq" id="WP_133262404.1">
    <property type="nucleotide sequence ID" value="NZ_SJCY01000005.1"/>
</dbReference>
<feature type="transmembrane region" description="Helical" evidence="8">
    <location>
        <begin position="337"/>
        <end position="358"/>
    </location>
</feature>
<evidence type="ECO:0000256" key="4">
    <source>
        <dbReference type="ARBA" id="ARBA00022679"/>
    </source>
</evidence>
<reference evidence="10 11" key="1">
    <citation type="submission" date="2019-02" db="EMBL/GenBank/DDBJ databases">
        <title>Pedobacter sp. nov., a novel speices isolated from soil of pinguins habitat in Antarcitica.</title>
        <authorList>
            <person name="He R.-H."/>
        </authorList>
    </citation>
    <scope>NUCLEOTIDE SEQUENCE [LARGE SCALE GENOMIC DNA]</scope>
    <source>
        <strain evidence="10 11">E01020</strain>
    </source>
</reference>
<feature type="transmembrane region" description="Helical" evidence="8">
    <location>
        <begin position="314"/>
        <end position="330"/>
    </location>
</feature>
<dbReference type="Proteomes" id="UP000295668">
    <property type="component" value="Unassembled WGS sequence"/>
</dbReference>
<evidence type="ECO:0000259" key="9">
    <source>
        <dbReference type="Pfam" id="PF13231"/>
    </source>
</evidence>